<keyword evidence="1" id="KW-0732">Signal</keyword>
<protein>
    <submittedName>
        <fullName evidence="2">Clostripain-related cysteine peptidase</fullName>
    </submittedName>
</protein>
<name>A0ABV1FIG0_9FIRM</name>
<dbReference type="InterPro" id="IPR005077">
    <property type="entry name" value="Peptidase_C11"/>
</dbReference>
<dbReference type="Gene3D" id="3.40.50.11970">
    <property type="match status" value="1"/>
</dbReference>
<dbReference type="Proteomes" id="UP001438008">
    <property type="component" value="Unassembled WGS sequence"/>
</dbReference>
<dbReference type="PANTHER" id="PTHR37835">
    <property type="entry name" value="ALPHA-CLOSTRIPAIN"/>
    <property type="match status" value="1"/>
</dbReference>
<organism evidence="2 3">
    <name type="scientific">Laedolimicola intestinihominis</name>
    <dbReference type="NCBI Taxonomy" id="3133166"/>
    <lineage>
        <taxon>Bacteria</taxon>
        <taxon>Bacillati</taxon>
        <taxon>Bacillota</taxon>
        <taxon>Clostridia</taxon>
        <taxon>Lachnospirales</taxon>
        <taxon>Lachnospiraceae</taxon>
        <taxon>Laedolimicola</taxon>
    </lineage>
</organism>
<feature type="chain" id="PRO_5046789597" evidence="1">
    <location>
        <begin position="23"/>
        <end position="653"/>
    </location>
</feature>
<feature type="signal peptide" evidence="1">
    <location>
        <begin position="1"/>
        <end position="22"/>
    </location>
</feature>
<reference evidence="2 3" key="1">
    <citation type="submission" date="2024-03" db="EMBL/GenBank/DDBJ databases">
        <title>Human intestinal bacterial collection.</title>
        <authorList>
            <person name="Pauvert C."/>
            <person name="Hitch T.C.A."/>
            <person name="Clavel T."/>
        </authorList>
    </citation>
    <scope>NUCLEOTIDE SEQUENCE [LARGE SCALE GENOMIC DNA]</scope>
    <source>
        <strain evidence="2 3">CLA-AA-H132</strain>
    </source>
</reference>
<keyword evidence="3" id="KW-1185">Reference proteome</keyword>
<sequence>MKKKWIALFLSCVMAASLCACGGDEEEAASPSVSAASGEEGTWSIYWYLCGSDLESGGGFATGDLAELMEVELPENVNVVIETGGASEWQNDVVDASKLQRWVYNSEGLNLVDEQPSASMGDAETLADFLSFAETNYPAEKTAVVFWNHGGGSVSGASFDEIYGYDSLTLDEMYAAFSSVWEPSEEEQPLELVGFDTCLMATVDVANTFSDLAHYLVASEETEPANGWYYSQWVGALAENPDMDGEELGKIICDAYYAGCEEVGTQDNTTLSLTDLSRVGPLLKAYETFGAEALSAACTDPAFFSQFARAASQSENYGGNTKEQGYTNMVDLGHMARQSSGMLGSAQSVLDALDACVLYQVGGQYRSEATGLSCYYSYNGDVNDFNGYAGVGAGLAFKYFYAYELTGELDDSGMKYIADMDFTELPTVENLLSVDWDGKALEVNGDGVSYLTLGPEANDILAGIGFSLYYVDEGNDMMLLLGTDNDMEADWDNGIFYDNFRNVWGSIDGNLAYMELSYESEDYNLYAVPVLLNGEAYNLQVVYDFNTEEWSILGARQGIDDSGMADKELRLLEEGDELTTIWYMASVSGEDEFEAYTADTFTVTADTAFGEMELPDGSYSMVYEMRDAMDNYAYSDAVFFDCAGGEITTTVYE</sequence>
<dbReference type="PANTHER" id="PTHR37835:SF1">
    <property type="entry name" value="ALPHA-CLOSTRIPAIN"/>
    <property type="match status" value="1"/>
</dbReference>
<evidence type="ECO:0000313" key="2">
    <source>
        <dbReference type="EMBL" id="MEQ2472852.1"/>
    </source>
</evidence>
<proteinExistence type="predicted"/>
<dbReference type="Pfam" id="PF03415">
    <property type="entry name" value="Peptidase_C11"/>
    <property type="match status" value="1"/>
</dbReference>
<dbReference type="RefSeq" id="WP_349164696.1">
    <property type="nucleotide sequence ID" value="NZ_JBBMFE010000008.1"/>
</dbReference>
<comment type="caution">
    <text evidence="2">The sequence shown here is derived from an EMBL/GenBank/DDBJ whole genome shotgun (WGS) entry which is preliminary data.</text>
</comment>
<dbReference type="PROSITE" id="PS51257">
    <property type="entry name" value="PROKAR_LIPOPROTEIN"/>
    <property type="match status" value="1"/>
</dbReference>
<accession>A0ABV1FIG0</accession>
<evidence type="ECO:0000256" key="1">
    <source>
        <dbReference type="SAM" id="SignalP"/>
    </source>
</evidence>
<gene>
    <name evidence="2" type="ORF">WMO29_10195</name>
</gene>
<evidence type="ECO:0000313" key="3">
    <source>
        <dbReference type="Proteomes" id="UP001438008"/>
    </source>
</evidence>
<dbReference type="EMBL" id="JBBMFE010000008">
    <property type="protein sequence ID" value="MEQ2472852.1"/>
    <property type="molecule type" value="Genomic_DNA"/>
</dbReference>